<reference evidence="2" key="1">
    <citation type="journal article" date="2014" name="Proc. Natl. Acad. Sci. U.S.A.">
        <title>Extensive sampling of basidiomycete genomes demonstrates inadequacy of the white-rot/brown-rot paradigm for wood decay fungi.</title>
        <authorList>
            <person name="Riley R."/>
            <person name="Salamov A.A."/>
            <person name="Brown D.W."/>
            <person name="Nagy L.G."/>
            <person name="Floudas D."/>
            <person name="Held B.W."/>
            <person name="Levasseur A."/>
            <person name="Lombard V."/>
            <person name="Morin E."/>
            <person name="Otillar R."/>
            <person name="Lindquist E.A."/>
            <person name="Sun H."/>
            <person name="LaButti K.M."/>
            <person name="Schmutz J."/>
            <person name="Jabbour D."/>
            <person name="Luo H."/>
            <person name="Baker S.E."/>
            <person name="Pisabarro A.G."/>
            <person name="Walton J.D."/>
            <person name="Blanchette R.A."/>
            <person name="Henrissat B."/>
            <person name="Martin F."/>
            <person name="Cullen D."/>
            <person name="Hibbett D.S."/>
            <person name="Grigoriev I.V."/>
        </authorList>
    </citation>
    <scope>NUCLEOTIDE SEQUENCE [LARGE SCALE GENOMIC DNA]</scope>
    <source>
        <strain evidence="2">CBS 339.88</strain>
    </source>
</reference>
<dbReference type="EMBL" id="KL142393">
    <property type="protein sequence ID" value="KDR71333.1"/>
    <property type="molecule type" value="Genomic_DNA"/>
</dbReference>
<keyword evidence="2" id="KW-1185">Reference proteome</keyword>
<dbReference type="HOGENOM" id="CLU_605573_0_0_1"/>
<proteinExistence type="predicted"/>
<organism evidence="1 2">
    <name type="scientific">Galerina marginata (strain CBS 339.88)</name>
    <dbReference type="NCBI Taxonomy" id="685588"/>
    <lineage>
        <taxon>Eukaryota</taxon>
        <taxon>Fungi</taxon>
        <taxon>Dikarya</taxon>
        <taxon>Basidiomycota</taxon>
        <taxon>Agaricomycotina</taxon>
        <taxon>Agaricomycetes</taxon>
        <taxon>Agaricomycetidae</taxon>
        <taxon>Agaricales</taxon>
        <taxon>Agaricineae</taxon>
        <taxon>Strophariaceae</taxon>
        <taxon>Galerina</taxon>
    </lineage>
</organism>
<evidence type="ECO:0000313" key="1">
    <source>
        <dbReference type="EMBL" id="KDR71333.1"/>
    </source>
</evidence>
<name>A0A067SX34_GALM3</name>
<dbReference type="AlphaFoldDB" id="A0A067SX34"/>
<sequence>MLALACALSCTSTPFIPDACSRLWKWTNRENVSRLTRKEIANFGNLMCAEKRKLHERLLPSPNESPHDFSFNPPSMVDLLRTRGQEWVSGRWKREGNGCGQLGTHKQREIERMERRKVAVMLITTWKLSCEYGDQFGLGFGIGESTRSIDRRNIILPSSPLSAGLKTRLDNLGGSNQAWECRQHLLSIYRLILHVDLTLPLGPWKLLETFFYEGRWFSRHDLGSDGSRPKPDVLAIASQPSAFIEGCESLSTIASRPGAPLALRLDAAGRWCLDLGSPLITHGGFPTRRMLTTAESLALMGSYHGSRIPIPFASSLAEAKTLGIQDANWKLPTTLTAIGVAFCLNLTIDIAVGLQRLRQESMRYQPANPLLELKGGRPGRGSMTRGVQLLKSNGTIFSAKPGATRRKACAALTARWDCDGTSFQLNMVTFCWTTLFTLKLGEIVLSQNARRA</sequence>
<accession>A0A067SX34</accession>
<dbReference type="Proteomes" id="UP000027222">
    <property type="component" value="Unassembled WGS sequence"/>
</dbReference>
<protein>
    <submittedName>
        <fullName evidence="1">Uncharacterized protein</fullName>
    </submittedName>
</protein>
<evidence type="ECO:0000313" key="2">
    <source>
        <dbReference type="Proteomes" id="UP000027222"/>
    </source>
</evidence>
<gene>
    <name evidence="1" type="ORF">GALMADRAFT_214000</name>
</gene>